<dbReference type="AlphaFoldDB" id="A0A6N3FQ01"/>
<organism evidence="1">
    <name type="scientific">Clostridium butyricum</name>
    <dbReference type="NCBI Taxonomy" id="1492"/>
    <lineage>
        <taxon>Bacteria</taxon>
        <taxon>Bacillati</taxon>
        <taxon>Bacillota</taxon>
        <taxon>Clostridia</taxon>
        <taxon>Eubacteriales</taxon>
        <taxon>Clostridiaceae</taxon>
        <taxon>Clostridium</taxon>
    </lineage>
</organism>
<evidence type="ECO:0000313" key="1">
    <source>
        <dbReference type="EMBL" id="VYU53613.1"/>
    </source>
</evidence>
<dbReference type="EMBL" id="CACRTU010000024">
    <property type="protein sequence ID" value="VYU53613.1"/>
    <property type="molecule type" value="Genomic_DNA"/>
</dbReference>
<proteinExistence type="predicted"/>
<gene>
    <name evidence="1" type="ORF">CBLFYP62_02665</name>
</gene>
<sequence length="222" mass="24662">MSIRQRRIEADYLKVADKFELMNVGFDAIDEKPNAQTREKRYVGDSSSTQSITSYKWQSDFSGDQIENQKVIEYLTSIGKELKTGSDAETEYIKVDMDKKGTSEHSYYARKFNVAVSISDFPNNDGELGLSGSFLGLGDPIIGTVTINPTTKEITFEEGFNEKMLEVSYTATGTVSEISIDGVTYDNVNHKFKNVPANTEKFTFKDDGTSKTATLGSSWSIA</sequence>
<dbReference type="RefSeq" id="WP_421757381.1">
    <property type="nucleotide sequence ID" value="NZ_CACRTU010000024.1"/>
</dbReference>
<name>A0A6N3FQ01_CLOBU</name>
<protein>
    <submittedName>
        <fullName evidence="1">Uncharacterized protein</fullName>
    </submittedName>
</protein>
<reference evidence="1" key="1">
    <citation type="submission" date="2019-11" db="EMBL/GenBank/DDBJ databases">
        <authorList>
            <person name="Feng L."/>
        </authorList>
    </citation>
    <scope>NUCLEOTIDE SEQUENCE</scope>
    <source>
        <strain evidence="1">CButyricumLFYP62</strain>
    </source>
</reference>
<accession>A0A6N3FQ01</accession>